<keyword evidence="6 9" id="KW-0057">Aromatic amino acid biosynthesis</keyword>
<evidence type="ECO:0000313" key="12">
    <source>
        <dbReference type="Proteomes" id="UP000051576"/>
    </source>
</evidence>
<sequence length="270" mass="29014">MTNNKPATTLTNAFKKSSKTFIGFLTAGDPTFEKSVKQILALAEAGTDIIEIGIPFSDPVADGPVIQAADLRAFAAEITTDKVFELVAAVRQKSQVPLAFLVYLNNVFKYGYEKFFKRCAKLQVGGLIIPDLPFEERAEVLPFAQKYGVALIPLVAPTSGQRIPSVVKDATGFVYAVSSMGVTGVRDQINTDLAKMVAEIHQATDVPVAIGFGIHTPQQAARVAQVADGVIVGSAIVKIIAQNKQQTLTELKKYATAMKKALSSRLNKSK</sequence>
<dbReference type="PANTHER" id="PTHR43406">
    <property type="entry name" value="TRYPTOPHAN SYNTHASE, ALPHA CHAIN"/>
    <property type="match status" value="1"/>
</dbReference>
<dbReference type="InterPro" id="IPR011060">
    <property type="entry name" value="RibuloseP-bd_barrel"/>
</dbReference>
<comment type="pathway">
    <text evidence="2 9">Amino-acid biosynthesis; L-tryptophan biosynthesis; L-tryptophan from chorismate: step 5/5.</text>
</comment>
<comment type="subunit">
    <text evidence="3 9">Tetramer of two alpha and two beta chains.</text>
</comment>
<accession>A0A0R2CEQ7</accession>
<dbReference type="RefSeq" id="WP_010580965.1">
    <property type="nucleotide sequence ID" value="NZ_AHYZ01000142.1"/>
</dbReference>
<comment type="function">
    <text evidence="1 9">The alpha subunit is responsible for the aldol cleavage of indoleglycerol phosphate to indole and glyceraldehyde 3-phosphate.</text>
</comment>
<keyword evidence="12" id="KW-1185">Reference proteome</keyword>
<proteinExistence type="inferred from homology"/>
<dbReference type="OrthoDB" id="9804578at2"/>
<dbReference type="PROSITE" id="PS00167">
    <property type="entry name" value="TRP_SYNTHASE_ALPHA"/>
    <property type="match status" value="1"/>
</dbReference>
<evidence type="ECO:0000256" key="5">
    <source>
        <dbReference type="ARBA" id="ARBA00022822"/>
    </source>
</evidence>
<comment type="catalytic activity">
    <reaction evidence="8 9">
        <text>(1S,2R)-1-C-(indol-3-yl)glycerol 3-phosphate + L-serine = D-glyceraldehyde 3-phosphate + L-tryptophan + H2O</text>
        <dbReference type="Rhea" id="RHEA:10532"/>
        <dbReference type="ChEBI" id="CHEBI:15377"/>
        <dbReference type="ChEBI" id="CHEBI:33384"/>
        <dbReference type="ChEBI" id="CHEBI:57912"/>
        <dbReference type="ChEBI" id="CHEBI:58866"/>
        <dbReference type="ChEBI" id="CHEBI:59776"/>
        <dbReference type="EC" id="4.2.1.20"/>
    </reaction>
</comment>
<dbReference type="GO" id="GO:0004834">
    <property type="term" value="F:tryptophan synthase activity"/>
    <property type="evidence" value="ECO:0007669"/>
    <property type="project" value="UniProtKB-UniRule"/>
</dbReference>
<dbReference type="HAMAP" id="MF_00131">
    <property type="entry name" value="Trp_synth_alpha"/>
    <property type="match status" value="1"/>
</dbReference>
<organism evidence="11 12">
    <name type="scientific">Liquorilactobacillus vini DSM 20605</name>
    <dbReference type="NCBI Taxonomy" id="1133569"/>
    <lineage>
        <taxon>Bacteria</taxon>
        <taxon>Bacillati</taxon>
        <taxon>Bacillota</taxon>
        <taxon>Bacilli</taxon>
        <taxon>Lactobacillales</taxon>
        <taxon>Lactobacillaceae</taxon>
        <taxon>Liquorilactobacillus</taxon>
    </lineage>
</organism>
<dbReference type="InterPro" id="IPR013785">
    <property type="entry name" value="Aldolase_TIM"/>
</dbReference>
<dbReference type="Gene3D" id="3.20.20.70">
    <property type="entry name" value="Aldolase class I"/>
    <property type="match status" value="1"/>
</dbReference>
<keyword evidence="5 9" id="KW-0822">Tryptophan biosynthesis</keyword>
<dbReference type="EMBL" id="AYYX01000003">
    <property type="protein sequence ID" value="KRM89570.1"/>
    <property type="molecule type" value="Genomic_DNA"/>
</dbReference>
<protein>
    <recommendedName>
        <fullName evidence="9">Tryptophan synthase alpha chain</fullName>
        <ecNumber evidence="9">4.2.1.20</ecNumber>
    </recommendedName>
</protein>
<dbReference type="Pfam" id="PF00290">
    <property type="entry name" value="Trp_syntA"/>
    <property type="match status" value="1"/>
</dbReference>
<evidence type="ECO:0000256" key="3">
    <source>
        <dbReference type="ARBA" id="ARBA00011270"/>
    </source>
</evidence>
<feature type="active site" description="Proton acceptor" evidence="9">
    <location>
        <position position="51"/>
    </location>
</feature>
<evidence type="ECO:0000256" key="6">
    <source>
        <dbReference type="ARBA" id="ARBA00023141"/>
    </source>
</evidence>
<dbReference type="UniPathway" id="UPA00035">
    <property type="reaction ID" value="UER00044"/>
</dbReference>
<dbReference type="GO" id="GO:0005829">
    <property type="term" value="C:cytosol"/>
    <property type="evidence" value="ECO:0007669"/>
    <property type="project" value="TreeGrafter"/>
</dbReference>
<evidence type="ECO:0000256" key="4">
    <source>
        <dbReference type="ARBA" id="ARBA00022605"/>
    </source>
</evidence>
<evidence type="ECO:0000256" key="9">
    <source>
        <dbReference type="HAMAP-Rule" id="MF_00131"/>
    </source>
</evidence>
<dbReference type="PANTHER" id="PTHR43406:SF1">
    <property type="entry name" value="TRYPTOPHAN SYNTHASE ALPHA CHAIN, CHLOROPLASTIC"/>
    <property type="match status" value="1"/>
</dbReference>
<comment type="caution">
    <text evidence="11">The sequence shown here is derived from an EMBL/GenBank/DDBJ whole genome shotgun (WGS) entry which is preliminary data.</text>
</comment>
<dbReference type="CDD" id="cd04724">
    <property type="entry name" value="Tryptophan_synthase_alpha"/>
    <property type="match status" value="1"/>
</dbReference>
<dbReference type="EC" id="4.2.1.20" evidence="9"/>
<evidence type="ECO:0000256" key="1">
    <source>
        <dbReference type="ARBA" id="ARBA00003365"/>
    </source>
</evidence>
<dbReference type="NCBIfam" id="TIGR00262">
    <property type="entry name" value="trpA"/>
    <property type="match status" value="1"/>
</dbReference>
<evidence type="ECO:0000256" key="10">
    <source>
        <dbReference type="RuleBase" id="RU003662"/>
    </source>
</evidence>
<keyword evidence="7 9" id="KW-0456">Lyase</keyword>
<gene>
    <name evidence="9" type="primary">trpA</name>
    <name evidence="11" type="ORF">FD21_GL001077</name>
</gene>
<evidence type="ECO:0000256" key="2">
    <source>
        <dbReference type="ARBA" id="ARBA00004733"/>
    </source>
</evidence>
<reference evidence="11 12" key="1">
    <citation type="journal article" date="2015" name="Genome Announc.">
        <title>Expanding the biotechnology potential of lactobacilli through comparative genomics of 213 strains and associated genera.</title>
        <authorList>
            <person name="Sun Z."/>
            <person name="Harris H.M."/>
            <person name="McCann A."/>
            <person name="Guo C."/>
            <person name="Argimon S."/>
            <person name="Zhang W."/>
            <person name="Yang X."/>
            <person name="Jeffery I.B."/>
            <person name="Cooney J.C."/>
            <person name="Kagawa T.F."/>
            <person name="Liu W."/>
            <person name="Song Y."/>
            <person name="Salvetti E."/>
            <person name="Wrobel A."/>
            <person name="Rasinkangas P."/>
            <person name="Parkhill J."/>
            <person name="Rea M.C."/>
            <person name="O'Sullivan O."/>
            <person name="Ritari J."/>
            <person name="Douillard F.P."/>
            <person name="Paul Ross R."/>
            <person name="Yang R."/>
            <person name="Briner A.E."/>
            <person name="Felis G.E."/>
            <person name="de Vos W.M."/>
            <person name="Barrangou R."/>
            <person name="Klaenhammer T.R."/>
            <person name="Caufield P.W."/>
            <person name="Cui Y."/>
            <person name="Zhang H."/>
            <person name="O'Toole P.W."/>
        </authorList>
    </citation>
    <scope>NUCLEOTIDE SEQUENCE [LARGE SCALE GENOMIC DNA]</scope>
    <source>
        <strain evidence="11 12">DSM 20605</strain>
    </source>
</reference>
<feature type="active site" description="Proton acceptor" evidence="9">
    <location>
        <position position="62"/>
    </location>
</feature>
<dbReference type="FunFam" id="3.20.20.70:FF:000037">
    <property type="entry name" value="Tryptophan synthase alpha chain"/>
    <property type="match status" value="1"/>
</dbReference>
<dbReference type="eggNOG" id="COG0159">
    <property type="taxonomic scope" value="Bacteria"/>
</dbReference>
<evidence type="ECO:0000256" key="8">
    <source>
        <dbReference type="ARBA" id="ARBA00049047"/>
    </source>
</evidence>
<keyword evidence="4 9" id="KW-0028">Amino-acid biosynthesis</keyword>
<evidence type="ECO:0000313" key="11">
    <source>
        <dbReference type="EMBL" id="KRM89570.1"/>
    </source>
</evidence>
<evidence type="ECO:0000256" key="7">
    <source>
        <dbReference type="ARBA" id="ARBA00023239"/>
    </source>
</evidence>
<dbReference type="InterPro" id="IPR018204">
    <property type="entry name" value="Trp_synthase_alpha_AS"/>
</dbReference>
<dbReference type="SUPFAM" id="SSF51366">
    <property type="entry name" value="Ribulose-phoshate binding barrel"/>
    <property type="match status" value="1"/>
</dbReference>
<comment type="similarity">
    <text evidence="9 10">Belongs to the TrpA family.</text>
</comment>
<dbReference type="AlphaFoldDB" id="A0A0R2CEQ7"/>
<dbReference type="Proteomes" id="UP000051576">
    <property type="component" value="Unassembled WGS sequence"/>
</dbReference>
<dbReference type="InterPro" id="IPR002028">
    <property type="entry name" value="Trp_synthase_suA"/>
</dbReference>
<dbReference type="PATRIC" id="fig|1133569.4.peg.1206"/>
<dbReference type="STRING" id="1133569.FD21_GL001077"/>
<name>A0A0R2CEQ7_9LACO</name>